<comment type="subcellular location">
    <subcellularLocation>
        <location evidence="1">Nucleus</location>
    </subcellularLocation>
</comment>
<evidence type="ECO:0000256" key="4">
    <source>
        <dbReference type="ARBA" id="ARBA00023163"/>
    </source>
</evidence>
<keyword evidence="2" id="KW-0805">Transcription regulation</keyword>
<evidence type="ECO:0000256" key="5">
    <source>
        <dbReference type="ARBA" id="ARBA00023242"/>
    </source>
</evidence>
<evidence type="ECO:0000256" key="2">
    <source>
        <dbReference type="ARBA" id="ARBA00023015"/>
    </source>
</evidence>
<keyword evidence="3" id="KW-0238">DNA-binding</keyword>
<protein>
    <recommendedName>
        <fullName evidence="9">Transcription factor domain-containing protein</fullName>
    </recommendedName>
</protein>
<proteinExistence type="predicted"/>
<dbReference type="EMBL" id="KL584772">
    <property type="protein sequence ID" value="KEQ92161.1"/>
    <property type="molecule type" value="Genomic_DNA"/>
</dbReference>
<evidence type="ECO:0000313" key="7">
    <source>
        <dbReference type="EMBL" id="KEQ92161.1"/>
    </source>
</evidence>
<sequence>MAPPFSRQCEVLIHAYSHAVILLHRPLLLCDVRSHDDRVAVQRSAEACIDAALTVLDSFVKSCEGGRMFGAFWLMQYYVFCAIAVLYVCIIRKFSASSCWREHLATADRCQNLLSRHASQVSFARRYSIFLGELRSEAERKVERSNPGAATNSIRSSRMSVQGDEEAQVVDSQQQHDMLAPSFDMTDVDPATVSSLFDELTNWEELDSFVMAGIDLDFDAAFASATGPTHMI</sequence>
<dbReference type="PANTHER" id="PTHR47540">
    <property type="entry name" value="THIAMINE REPRESSIBLE GENES REGULATORY PROTEIN THI5"/>
    <property type="match status" value="1"/>
</dbReference>
<dbReference type="Proteomes" id="UP000030641">
    <property type="component" value="Unassembled WGS sequence"/>
</dbReference>
<dbReference type="HOGENOM" id="CLU_1194694_0_0_1"/>
<dbReference type="OrthoDB" id="3847133at2759"/>
<keyword evidence="6" id="KW-0812">Transmembrane</keyword>
<dbReference type="AlphaFoldDB" id="A0A074YZA3"/>
<dbReference type="GO" id="GO:0043565">
    <property type="term" value="F:sequence-specific DNA binding"/>
    <property type="evidence" value="ECO:0007669"/>
    <property type="project" value="TreeGrafter"/>
</dbReference>
<accession>A0A074YZA3</accession>
<keyword evidence="8" id="KW-1185">Reference proteome</keyword>
<keyword evidence="6" id="KW-0472">Membrane</keyword>
<evidence type="ECO:0000313" key="8">
    <source>
        <dbReference type="Proteomes" id="UP000030641"/>
    </source>
</evidence>
<dbReference type="RefSeq" id="XP_013340728.1">
    <property type="nucleotide sequence ID" value="XM_013485274.1"/>
</dbReference>
<dbReference type="PANTHER" id="PTHR47540:SF3">
    <property type="entry name" value="ZN(II)2CYS6 TRANSCRIPTION FACTOR (EUROFUNG)"/>
    <property type="match status" value="1"/>
</dbReference>
<dbReference type="GO" id="GO:0005634">
    <property type="term" value="C:nucleus"/>
    <property type="evidence" value="ECO:0007669"/>
    <property type="project" value="UniProtKB-SubCell"/>
</dbReference>
<dbReference type="InParanoid" id="A0A074YZA3"/>
<dbReference type="InterPro" id="IPR051711">
    <property type="entry name" value="Stress_Response_Reg"/>
</dbReference>
<feature type="transmembrane region" description="Helical" evidence="6">
    <location>
        <begin position="71"/>
        <end position="91"/>
    </location>
</feature>
<evidence type="ECO:0000256" key="6">
    <source>
        <dbReference type="SAM" id="Phobius"/>
    </source>
</evidence>
<evidence type="ECO:0000256" key="3">
    <source>
        <dbReference type="ARBA" id="ARBA00023125"/>
    </source>
</evidence>
<evidence type="ECO:0000256" key="1">
    <source>
        <dbReference type="ARBA" id="ARBA00004123"/>
    </source>
</evidence>
<dbReference type="STRING" id="1043005.A0A074YZA3"/>
<keyword evidence="4" id="KW-0804">Transcription</keyword>
<dbReference type="GO" id="GO:0045944">
    <property type="term" value="P:positive regulation of transcription by RNA polymerase II"/>
    <property type="evidence" value="ECO:0007669"/>
    <property type="project" value="TreeGrafter"/>
</dbReference>
<dbReference type="CDD" id="cd12148">
    <property type="entry name" value="fungal_TF_MHR"/>
    <property type="match status" value="1"/>
</dbReference>
<keyword evidence="5" id="KW-0539">Nucleus</keyword>
<gene>
    <name evidence="7" type="ORF">AUEXF2481DRAFT_433588</name>
</gene>
<dbReference type="GeneID" id="25367387"/>
<keyword evidence="6" id="KW-1133">Transmembrane helix</keyword>
<organism evidence="7 8">
    <name type="scientific">Aureobasidium subglaciale (strain EXF-2481)</name>
    <name type="common">Aureobasidium pullulans var. subglaciale</name>
    <dbReference type="NCBI Taxonomy" id="1043005"/>
    <lineage>
        <taxon>Eukaryota</taxon>
        <taxon>Fungi</taxon>
        <taxon>Dikarya</taxon>
        <taxon>Ascomycota</taxon>
        <taxon>Pezizomycotina</taxon>
        <taxon>Dothideomycetes</taxon>
        <taxon>Dothideomycetidae</taxon>
        <taxon>Dothideales</taxon>
        <taxon>Saccotheciaceae</taxon>
        <taxon>Aureobasidium</taxon>
    </lineage>
</organism>
<name>A0A074YZA3_AURSE</name>
<evidence type="ECO:0008006" key="9">
    <source>
        <dbReference type="Google" id="ProtNLM"/>
    </source>
</evidence>
<reference evidence="7 8" key="1">
    <citation type="journal article" date="2014" name="BMC Genomics">
        <title>Genome sequencing of four Aureobasidium pullulans varieties: biotechnological potential, stress tolerance, and description of new species.</title>
        <authorList>
            <person name="Gostin Ar C."/>
            <person name="Ohm R.A."/>
            <person name="Kogej T."/>
            <person name="Sonjak S."/>
            <person name="Turk M."/>
            <person name="Zajc J."/>
            <person name="Zalar P."/>
            <person name="Grube M."/>
            <person name="Sun H."/>
            <person name="Han J."/>
            <person name="Sharma A."/>
            <person name="Chiniquy J."/>
            <person name="Ngan C.Y."/>
            <person name="Lipzen A."/>
            <person name="Barry K."/>
            <person name="Grigoriev I.V."/>
            <person name="Gunde-Cimerman N."/>
        </authorList>
    </citation>
    <scope>NUCLEOTIDE SEQUENCE [LARGE SCALE GENOMIC DNA]</scope>
    <source>
        <strain evidence="7 8">EXF-2481</strain>
    </source>
</reference>